<evidence type="ECO:0000313" key="6">
    <source>
        <dbReference type="Proteomes" id="UP000245464"/>
    </source>
</evidence>
<evidence type="ECO:0000313" key="5">
    <source>
        <dbReference type="EMBL" id="KAF7571175.1"/>
    </source>
</evidence>
<dbReference type="KEGG" id="ptrr:6343549"/>
<dbReference type="Proteomes" id="UP000245464">
    <property type="component" value="Chromosome 5"/>
</dbReference>
<feature type="chain" id="PRO_5041070057" evidence="4">
    <location>
        <begin position="17"/>
        <end position="156"/>
    </location>
</feature>
<evidence type="ECO:0000256" key="1">
    <source>
        <dbReference type="ARBA" id="ARBA00022487"/>
    </source>
</evidence>
<feature type="signal peptide" evidence="4">
    <location>
        <begin position="1"/>
        <end position="16"/>
    </location>
</feature>
<dbReference type="GeneID" id="6343549"/>
<dbReference type="PANTHER" id="PTHR43037:SF5">
    <property type="entry name" value="FERULOYL ESTERASE"/>
    <property type="match status" value="1"/>
</dbReference>
<dbReference type="AlphaFoldDB" id="A0A317ATH0"/>
<dbReference type="InterPro" id="IPR050955">
    <property type="entry name" value="Plant_Biomass_Hydrol_Est"/>
</dbReference>
<dbReference type="GO" id="GO:0052689">
    <property type="term" value="F:carboxylic ester hydrolase activity"/>
    <property type="evidence" value="ECO:0007669"/>
    <property type="project" value="UniProtKB-KW"/>
</dbReference>
<dbReference type="RefSeq" id="XP_001935634.2">
    <property type="nucleotide sequence ID" value="XM_001935599.2"/>
</dbReference>
<comment type="caution">
    <text evidence="5">The sequence shown here is derived from an EMBL/GenBank/DDBJ whole genome shotgun (WGS) entry which is preliminary data.</text>
</comment>
<evidence type="ECO:0000256" key="2">
    <source>
        <dbReference type="ARBA" id="ARBA00022729"/>
    </source>
</evidence>
<accession>A0A317ATH0</accession>
<keyword evidence="2 4" id="KW-0732">Signal</keyword>
<dbReference type="EMBL" id="NQIK02000005">
    <property type="protein sequence ID" value="KAF7571175.1"/>
    <property type="molecule type" value="Genomic_DNA"/>
</dbReference>
<reference evidence="5" key="1">
    <citation type="journal article" date="2018" name="BMC Genomics">
        <title>Comparative genomics of the wheat fungal pathogen Pyrenophora tritici-repentis reveals chromosomal variations and genome plasticity.</title>
        <authorList>
            <person name="Moolhuijzen P."/>
            <person name="See P.T."/>
            <person name="Hane J.K."/>
            <person name="Shi G."/>
            <person name="Liu Z."/>
            <person name="Oliver R.P."/>
            <person name="Moffat C.S."/>
        </authorList>
    </citation>
    <scope>NUCLEOTIDE SEQUENCE [LARGE SCALE GENOMIC DNA]</scope>
    <source>
        <strain evidence="5">M4</strain>
    </source>
</reference>
<name>A0A317ATH0_9PLEO</name>
<organism evidence="5 6">
    <name type="scientific">Pyrenophora tritici-repentis</name>
    <dbReference type="NCBI Taxonomy" id="45151"/>
    <lineage>
        <taxon>Eukaryota</taxon>
        <taxon>Fungi</taxon>
        <taxon>Dikarya</taxon>
        <taxon>Ascomycota</taxon>
        <taxon>Pezizomycotina</taxon>
        <taxon>Dothideomycetes</taxon>
        <taxon>Pleosporomycetidae</taxon>
        <taxon>Pleosporales</taxon>
        <taxon>Pleosporineae</taxon>
        <taxon>Pleosporaceae</taxon>
        <taxon>Pyrenophora</taxon>
    </lineage>
</organism>
<dbReference type="SUPFAM" id="SSF53474">
    <property type="entry name" value="alpha/beta-Hydrolases"/>
    <property type="match status" value="1"/>
</dbReference>
<gene>
    <name evidence="5" type="ORF">PtrM4_111770</name>
</gene>
<keyword evidence="1" id="KW-0719">Serine esterase</keyword>
<dbReference type="Gene3D" id="3.40.50.1820">
    <property type="entry name" value="alpha/beta hydrolase"/>
    <property type="match status" value="1"/>
</dbReference>
<dbReference type="InterPro" id="IPR029058">
    <property type="entry name" value="AB_hydrolase_fold"/>
</dbReference>
<keyword evidence="3" id="KW-0378">Hydrolase</keyword>
<evidence type="ECO:0000256" key="3">
    <source>
        <dbReference type="ARBA" id="ARBA00022801"/>
    </source>
</evidence>
<dbReference type="InterPro" id="IPR010126">
    <property type="entry name" value="Esterase_phb"/>
</dbReference>
<protein>
    <submittedName>
        <fullName evidence="5">Uncharacterized protein</fullName>
    </submittedName>
</protein>
<sequence length="156" mass="16563">MRLQTLITSFLSVASAATLGKRAVTPGTLSTVTDFTAPTKATFQIYVPKKLAASPGVIAAVHYCGGTGQAYYTGSPYKTLAEQYGFIVIYPTAPQSCWDVSSKKSLTHEGGGDSNSIANMVKWTIKNYKADTSKIFVTGSSSGAMMTVRLPTCPLF</sequence>
<dbReference type="GO" id="GO:0005576">
    <property type="term" value="C:extracellular region"/>
    <property type="evidence" value="ECO:0007669"/>
    <property type="project" value="InterPro"/>
</dbReference>
<dbReference type="PANTHER" id="PTHR43037">
    <property type="entry name" value="UNNAMED PRODUCT-RELATED"/>
    <property type="match status" value="1"/>
</dbReference>
<evidence type="ECO:0000256" key="4">
    <source>
        <dbReference type="SAM" id="SignalP"/>
    </source>
</evidence>
<proteinExistence type="predicted"/>
<dbReference type="Pfam" id="PF10503">
    <property type="entry name" value="Esterase_PHB"/>
    <property type="match status" value="1"/>
</dbReference>